<reference evidence="2 3" key="1">
    <citation type="submission" date="2019-01" db="EMBL/GenBank/DDBJ databases">
        <authorList>
            <person name="Sayadi A."/>
        </authorList>
    </citation>
    <scope>NUCLEOTIDE SEQUENCE [LARGE SCALE GENOMIC DNA]</scope>
</reference>
<feature type="compositionally biased region" description="Low complexity" evidence="1">
    <location>
        <begin position="226"/>
        <end position="235"/>
    </location>
</feature>
<feature type="non-terminal residue" evidence="2">
    <location>
        <position position="1"/>
    </location>
</feature>
<feature type="compositionally biased region" description="Basic and acidic residues" evidence="1">
    <location>
        <begin position="785"/>
        <end position="831"/>
    </location>
</feature>
<feature type="compositionally biased region" description="Basic and acidic residues" evidence="1">
    <location>
        <begin position="625"/>
        <end position="640"/>
    </location>
</feature>
<dbReference type="OrthoDB" id="6780119at2759"/>
<feature type="compositionally biased region" description="Low complexity" evidence="1">
    <location>
        <begin position="579"/>
        <end position="624"/>
    </location>
</feature>
<feature type="compositionally biased region" description="Basic and acidic residues" evidence="1">
    <location>
        <begin position="446"/>
        <end position="578"/>
    </location>
</feature>
<feature type="compositionally biased region" description="Pro residues" evidence="1">
    <location>
        <begin position="212"/>
        <end position="225"/>
    </location>
</feature>
<evidence type="ECO:0000313" key="2">
    <source>
        <dbReference type="EMBL" id="VEN61568.1"/>
    </source>
</evidence>
<dbReference type="InterPro" id="IPR045245">
    <property type="entry name" value="Pfs2-like"/>
</dbReference>
<evidence type="ECO:0000313" key="3">
    <source>
        <dbReference type="Proteomes" id="UP000410492"/>
    </source>
</evidence>
<feature type="compositionally biased region" description="Basic and acidic residues" evidence="1">
    <location>
        <begin position="679"/>
        <end position="689"/>
    </location>
</feature>
<feature type="compositionally biased region" description="Pro residues" evidence="1">
    <location>
        <begin position="236"/>
        <end position="250"/>
    </location>
</feature>
<feature type="compositionally biased region" description="Basic residues" evidence="1">
    <location>
        <begin position="414"/>
        <end position="445"/>
    </location>
</feature>
<accession>A0A653DQG3</accession>
<keyword evidence="3" id="KW-1185">Reference proteome</keyword>
<dbReference type="EMBL" id="CAACVG010013255">
    <property type="protein sequence ID" value="VEN61568.1"/>
    <property type="molecule type" value="Genomic_DNA"/>
</dbReference>
<dbReference type="PANTHER" id="PTHR22836">
    <property type="entry name" value="WD40 REPEAT PROTEIN"/>
    <property type="match status" value="1"/>
</dbReference>
<dbReference type="AlphaFoldDB" id="A0A653DQG3"/>
<gene>
    <name evidence="2" type="ORF">CALMAC_LOCUS18942</name>
</gene>
<feature type="compositionally biased region" description="Basic and acidic residues" evidence="1">
    <location>
        <begin position="41"/>
        <end position="70"/>
    </location>
</feature>
<sequence>FQGGFNRPKNPNLISLTPVLPKSESDTSSSNSVSVTLPQDRYCKVGENKPATDEGSSKFDRYNKSDKSESESEEEVEATSEEESPGKLKRANSLEVLMQELDNEILGKPVDDKDEKQKVKKVKKKKRKVSACDSKASDTDKEQPQSSGTEEIKEGDNENKPPVSAEDVTSSVPTENEKLETSPNTFQYRKRPRSRSPNRRFMNRRRLRNFPPNVPQPPPMPPFIQPQPQFMVPGPQMMPFPPHPFNPFGPPIIQNPMPRPFFDRPLSPLGINTESIAATAMAPLSPRSAAFVLQNKAIVEKRKRSPRRSYSRSPSRSLSRSPRRSPRRSLTPIRRVSRSPRRLSPIRRSLSPRRRSLSPRRRSLTPRKRSLSPRKRSLSPRKRSMSPRKRSLSPRRRPLSPRKRSVSPRNRAMSPRRRSPLSPRRRPLSPLPRRRSISPRRKRPVKPRDAKEQEEEKKNARAPVHERLGNKGQKAESKEKEGEEKEGNEPAQKKEDDKLIDPVLEARRKKFESNEIKKKEGIIRLKPKDDKPKEDKSTEEDKPKDEKPKDIKPKEEKPTVTKPKEDKPKESQEPKTKDTPTAPAGPASVSSTAASSAPKPSSSITSTSETSVTSTTPPIPSSTTAEDKPKAAEPKKKLEDIPEFEELERLLNAPLPELDDIVNPKVDDIFSDEDSASDNEGRFKAKQTGEKMPVLSFSKLVNGVKQEIKAEALPDSQPNRRRDRNYDRDRRRRERPAPQRKEEKPEPVRPERATKLDSKKPETSEKPSPKQRLQVKSTRRPSPVMDKKFERKIEIKIKNPSKYEKQTKVKEEEKPKHQEQDFSKVEVKKEVESEDEDEPEIIIENDSDDEEDVVAERATKGDLRAQLSKKRAQKLQRVPVEEVSSRLLQYALEGAVFKKSKKKKKKEKDISSSDGKLPIQLRLGMLDPEVYLEVKPKRKSRKRKNREVVEQVYHFLLKNLLSDSSCIVET</sequence>
<feature type="compositionally biased region" description="Basic residues" evidence="1">
    <location>
        <begin position="301"/>
        <end position="310"/>
    </location>
</feature>
<feature type="compositionally biased region" description="Acidic residues" evidence="1">
    <location>
        <begin position="71"/>
        <end position="83"/>
    </location>
</feature>
<feature type="compositionally biased region" description="Basic and acidic residues" evidence="1">
    <location>
        <begin position="854"/>
        <end position="863"/>
    </location>
</feature>
<feature type="compositionally biased region" description="Basic residues" evidence="1">
    <location>
        <begin position="335"/>
        <end position="406"/>
    </location>
</feature>
<dbReference type="GO" id="GO:0005847">
    <property type="term" value="C:mRNA cleavage and polyadenylation specificity factor complex"/>
    <property type="evidence" value="ECO:0007669"/>
    <property type="project" value="TreeGrafter"/>
</dbReference>
<name>A0A653DQG3_CALMS</name>
<feature type="region of interest" description="Disordered" evidence="1">
    <location>
        <begin position="666"/>
        <end position="695"/>
    </location>
</feature>
<feature type="region of interest" description="Disordered" evidence="1">
    <location>
        <begin position="708"/>
        <end position="875"/>
    </location>
</feature>
<organism evidence="2 3">
    <name type="scientific">Callosobruchus maculatus</name>
    <name type="common">Southern cowpea weevil</name>
    <name type="synonym">Pulse bruchid</name>
    <dbReference type="NCBI Taxonomy" id="64391"/>
    <lineage>
        <taxon>Eukaryota</taxon>
        <taxon>Metazoa</taxon>
        <taxon>Ecdysozoa</taxon>
        <taxon>Arthropoda</taxon>
        <taxon>Hexapoda</taxon>
        <taxon>Insecta</taxon>
        <taxon>Pterygota</taxon>
        <taxon>Neoptera</taxon>
        <taxon>Endopterygota</taxon>
        <taxon>Coleoptera</taxon>
        <taxon>Polyphaga</taxon>
        <taxon>Cucujiformia</taxon>
        <taxon>Chrysomeloidea</taxon>
        <taxon>Chrysomelidae</taxon>
        <taxon>Bruchinae</taxon>
        <taxon>Bruchini</taxon>
        <taxon>Callosobruchus</taxon>
    </lineage>
</organism>
<dbReference type="GO" id="GO:0031124">
    <property type="term" value="P:mRNA 3'-end processing"/>
    <property type="evidence" value="ECO:0007669"/>
    <property type="project" value="InterPro"/>
</dbReference>
<evidence type="ECO:0000256" key="1">
    <source>
        <dbReference type="SAM" id="MobiDB-lite"/>
    </source>
</evidence>
<feature type="compositionally biased region" description="Basic and acidic residues" evidence="1">
    <location>
        <begin position="150"/>
        <end position="159"/>
    </location>
</feature>
<proteinExistence type="predicted"/>
<feature type="compositionally biased region" description="Basic and acidic residues" evidence="1">
    <location>
        <begin position="708"/>
        <end position="768"/>
    </location>
</feature>
<protein>
    <submittedName>
        <fullName evidence="2">Uncharacterized protein</fullName>
    </submittedName>
</protein>
<feature type="region of interest" description="Disordered" evidence="1">
    <location>
        <begin position="1"/>
        <end position="260"/>
    </location>
</feature>
<feature type="compositionally biased region" description="Low complexity" evidence="1">
    <location>
        <begin position="311"/>
        <end position="320"/>
    </location>
</feature>
<dbReference type="Proteomes" id="UP000410492">
    <property type="component" value="Unassembled WGS sequence"/>
</dbReference>
<feature type="compositionally biased region" description="Basic residues" evidence="1">
    <location>
        <begin position="118"/>
        <end position="129"/>
    </location>
</feature>
<feature type="compositionally biased region" description="Acidic residues" evidence="1">
    <location>
        <begin position="832"/>
        <end position="853"/>
    </location>
</feature>
<feature type="compositionally biased region" description="Basic residues" evidence="1">
    <location>
        <begin position="188"/>
        <end position="208"/>
    </location>
</feature>
<dbReference type="PANTHER" id="PTHR22836:SF0">
    <property type="entry name" value="PRE-MRNA 3' END PROCESSING PROTEIN WDR33"/>
    <property type="match status" value="1"/>
</dbReference>
<feature type="region of interest" description="Disordered" evidence="1">
    <location>
        <begin position="300"/>
        <end position="642"/>
    </location>
</feature>